<dbReference type="EMBL" id="CAXDID020000429">
    <property type="protein sequence ID" value="CAL6090622.1"/>
    <property type="molecule type" value="Genomic_DNA"/>
</dbReference>
<dbReference type="InterPro" id="IPR032675">
    <property type="entry name" value="LRR_dom_sf"/>
</dbReference>
<evidence type="ECO:0000313" key="4">
    <source>
        <dbReference type="EMBL" id="CAL6090622.1"/>
    </source>
</evidence>
<evidence type="ECO:0000256" key="2">
    <source>
        <dbReference type="ARBA" id="ARBA00022737"/>
    </source>
</evidence>
<dbReference type="AlphaFoldDB" id="A0AA86PSQ3"/>
<proteinExistence type="predicted"/>
<evidence type="ECO:0000313" key="5">
    <source>
        <dbReference type="Proteomes" id="UP001642409"/>
    </source>
</evidence>
<dbReference type="InterPro" id="IPR001611">
    <property type="entry name" value="Leu-rich_rpt"/>
</dbReference>
<organism evidence="3">
    <name type="scientific">Hexamita inflata</name>
    <dbReference type="NCBI Taxonomy" id="28002"/>
    <lineage>
        <taxon>Eukaryota</taxon>
        <taxon>Metamonada</taxon>
        <taxon>Diplomonadida</taxon>
        <taxon>Hexamitidae</taxon>
        <taxon>Hexamitinae</taxon>
        <taxon>Hexamita</taxon>
    </lineage>
</organism>
<dbReference type="PANTHER" id="PTHR47566:SF1">
    <property type="entry name" value="PROTEIN NUD1"/>
    <property type="match status" value="1"/>
</dbReference>
<keyword evidence="1" id="KW-0433">Leucine-rich repeat</keyword>
<protein>
    <submittedName>
        <fullName evidence="3">Leucine-rich repeat domain-containing protein</fullName>
    </submittedName>
    <submittedName>
        <fullName evidence="4">Leucine-rich_repeat domain-containing protein</fullName>
    </submittedName>
</protein>
<gene>
    <name evidence="3" type="ORF">HINF_LOCUS30488</name>
    <name evidence="4" type="ORF">HINF_LOCUS65398</name>
</gene>
<dbReference type="Gene3D" id="3.80.10.10">
    <property type="entry name" value="Ribonuclease Inhibitor"/>
    <property type="match status" value="1"/>
</dbReference>
<dbReference type="Proteomes" id="UP001642409">
    <property type="component" value="Unassembled WGS sequence"/>
</dbReference>
<sequence>MKAEPKPNEVVIKYDTYQEFLQQGMLYFNKCQNHVDHLYFDNVMRKVTLKDFVNELPLKSLALKLREHSAYKADLKVFSKSQNCTLETLVIQNFRVVNAHSISNIVNLTSLTLVASRIQDFSFLKDLHLTELTIQLARFSMEEKRAVSQMQKLQRLSLNKCEFKEVHLLQSLTQLRDLSLVGNNLKNKDFMDVRFRLLQTLDVSCNKLTSLDHIPDLSDQLCQVNADSNRIGKLFYACGPQYSLEELDLSRNRLFDLSGLARLPFLKNLNVQRNALGEKRMQPIKQLELKTVNITRTQCTTVDFINSNQIQHLIYENSYYSSNLSSMFTWQNLRTFKSYYHYGHVRSKGLKNLDVVQFESKLIQTQVQVYSELVRAIKYHVNNVMRPYLLESMNFTLLTMKAQNGSRQRKLKNQLKYQEFNLSRIVNKLVNRNGQMRKYLKNLLERCLILGYE</sequence>
<keyword evidence="2" id="KW-0677">Repeat</keyword>
<keyword evidence="5" id="KW-1185">Reference proteome</keyword>
<evidence type="ECO:0000256" key="1">
    <source>
        <dbReference type="ARBA" id="ARBA00022614"/>
    </source>
</evidence>
<reference evidence="4 5" key="2">
    <citation type="submission" date="2024-07" db="EMBL/GenBank/DDBJ databases">
        <authorList>
            <person name="Akdeniz Z."/>
        </authorList>
    </citation>
    <scope>NUCLEOTIDE SEQUENCE [LARGE SCALE GENOMIC DNA]</scope>
</reference>
<dbReference type="GO" id="GO:0031028">
    <property type="term" value="P:septation initiation signaling"/>
    <property type="evidence" value="ECO:0007669"/>
    <property type="project" value="TreeGrafter"/>
</dbReference>
<dbReference type="GO" id="GO:1902412">
    <property type="term" value="P:regulation of mitotic cytokinesis"/>
    <property type="evidence" value="ECO:0007669"/>
    <property type="project" value="TreeGrafter"/>
</dbReference>
<dbReference type="InterPro" id="IPR052574">
    <property type="entry name" value="CDIRP"/>
</dbReference>
<reference evidence="3" key="1">
    <citation type="submission" date="2023-06" db="EMBL/GenBank/DDBJ databases">
        <authorList>
            <person name="Kurt Z."/>
        </authorList>
    </citation>
    <scope>NUCLEOTIDE SEQUENCE</scope>
</reference>
<dbReference type="EMBL" id="CATOUU010000708">
    <property type="protein sequence ID" value="CAI9942843.1"/>
    <property type="molecule type" value="Genomic_DNA"/>
</dbReference>
<dbReference type="PROSITE" id="PS51450">
    <property type="entry name" value="LRR"/>
    <property type="match status" value="2"/>
</dbReference>
<dbReference type="GO" id="GO:0035591">
    <property type="term" value="F:signaling adaptor activity"/>
    <property type="evidence" value="ECO:0007669"/>
    <property type="project" value="TreeGrafter"/>
</dbReference>
<dbReference type="SUPFAM" id="SSF52058">
    <property type="entry name" value="L domain-like"/>
    <property type="match status" value="1"/>
</dbReference>
<comment type="caution">
    <text evidence="3">The sequence shown here is derived from an EMBL/GenBank/DDBJ whole genome shotgun (WGS) entry which is preliminary data.</text>
</comment>
<name>A0AA86PSQ3_9EUKA</name>
<evidence type="ECO:0000313" key="3">
    <source>
        <dbReference type="EMBL" id="CAI9942843.1"/>
    </source>
</evidence>
<dbReference type="PANTHER" id="PTHR47566">
    <property type="match status" value="1"/>
</dbReference>
<accession>A0AA86PSQ3</accession>